<evidence type="ECO:0000313" key="8">
    <source>
        <dbReference type="EMBL" id="MBB5888795.1"/>
    </source>
</evidence>
<evidence type="ECO:0000259" key="7">
    <source>
        <dbReference type="PROSITE" id="PS50928"/>
    </source>
</evidence>
<dbReference type="AlphaFoldDB" id="A0A841C8H7"/>
<evidence type="ECO:0000256" key="3">
    <source>
        <dbReference type="ARBA" id="ARBA00022692"/>
    </source>
</evidence>
<proteinExistence type="inferred from homology"/>
<feature type="transmembrane region" description="Helical" evidence="6">
    <location>
        <begin position="59"/>
        <end position="80"/>
    </location>
</feature>
<dbReference type="GO" id="GO:0005886">
    <property type="term" value="C:plasma membrane"/>
    <property type="evidence" value="ECO:0007669"/>
    <property type="project" value="UniProtKB-SubCell"/>
</dbReference>
<dbReference type="PROSITE" id="PS50928">
    <property type="entry name" value="ABC_TM1"/>
    <property type="match status" value="1"/>
</dbReference>
<dbReference type="InterPro" id="IPR035906">
    <property type="entry name" value="MetI-like_sf"/>
</dbReference>
<dbReference type="InterPro" id="IPR000515">
    <property type="entry name" value="MetI-like"/>
</dbReference>
<keyword evidence="4 6" id="KW-1133">Transmembrane helix</keyword>
<evidence type="ECO:0000256" key="5">
    <source>
        <dbReference type="ARBA" id="ARBA00023136"/>
    </source>
</evidence>
<evidence type="ECO:0000256" key="2">
    <source>
        <dbReference type="ARBA" id="ARBA00022448"/>
    </source>
</evidence>
<evidence type="ECO:0000256" key="4">
    <source>
        <dbReference type="ARBA" id="ARBA00022989"/>
    </source>
</evidence>
<feature type="transmembrane region" description="Helical" evidence="6">
    <location>
        <begin position="21"/>
        <end position="47"/>
    </location>
</feature>
<feature type="domain" description="ABC transmembrane type-1" evidence="7">
    <location>
        <begin position="1"/>
        <end position="81"/>
    </location>
</feature>
<keyword evidence="2 6" id="KW-0813">Transport</keyword>
<dbReference type="Pfam" id="PF00528">
    <property type="entry name" value="BPD_transp_1"/>
    <property type="match status" value="1"/>
</dbReference>
<dbReference type="EMBL" id="JACHHV010000056">
    <property type="protein sequence ID" value="MBB5888795.1"/>
    <property type="molecule type" value="Genomic_DNA"/>
</dbReference>
<dbReference type="GO" id="GO:0031460">
    <property type="term" value="P:glycine betaine transport"/>
    <property type="evidence" value="ECO:0007669"/>
    <property type="project" value="TreeGrafter"/>
</dbReference>
<dbReference type="SUPFAM" id="SSF161098">
    <property type="entry name" value="MetI-like"/>
    <property type="match status" value="1"/>
</dbReference>
<keyword evidence="9" id="KW-1185">Reference proteome</keyword>
<name>A0A841C8H7_9LACT</name>
<dbReference type="Gene3D" id="1.10.3720.10">
    <property type="entry name" value="MetI-like"/>
    <property type="match status" value="1"/>
</dbReference>
<gene>
    <name evidence="8" type="ORF">HNQ37_001719</name>
</gene>
<evidence type="ECO:0000256" key="1">
    <source>
        <dbReference type="ARBA" id="ARBA00004141"/>
    </source>
</evidence>
<comment type="similarity">
    <text evidence="6">Belongs to the binding-protein-dependent transport system permease family.</text>
</comment>
<reference evidence="8 9" key="1">
    <citation type="submission" date="2020-08" db="EMBL/GenBank/DDBJ databases">
        <title>Genomic Encyclopedia of Type Strains, Phase IV (KMG-IV): sequencing the most valuable type-strain genomes for metagenomic binning, comparative biology and taxonomic classification.</title>
        <authorList>
            <person name="Goeker M."/>
        </authorList>
    </citation>
    <scope>NUCLEOTIDE SEQUENCE [LARGE SCALE GENOMIC DNA]</scope>
    <source>
        <strain evidence="8 9">DSM 14925</strain>
    </source>
</reference>
<dbReference type="Proteomes" id="UP000562464">
    <property type="component" value="Unassembled WGS sequence"/>
</dbReference>
<keyword evidence="3 6" id="KW-0812">Transmembrane</keyword>
<dbReference type="PANTHER" id="PTHR30177:SF4">
    <property type="entry name" value="OSMOPROTECTANT IMPORT PERMEASE PROTEIN OSMW"/>
    <property type="match status" value="1"/>
</dbReference>
<keyword evidence="5 6" id="KW-0472">Membrane</keyword>
<accession>A0A841C8H7</accession>
<comment type="subcellular location">
    <subcellularLocation>
        <location evidence="6">Cell membrane</location>
        <topology evidence="6">Multi-pass membrane protein</topology>
    </subcellularLocation>
    <subcellularLocation>
        <location evidence="1">Membrane</location>
        <topology evidence="1">Multi-pass membrane protein</topology>
    </subcellularLocation>
</comment>
<evidence type="ECO:0000313" key="9">
    <source>
        <dbReference type="Proteomes" id="UP000562464"/>
    </source>
</evidence>
<dbReference type="InterPro" id="IPR051204">
    <property type="entry name" value="ABC_transp_perm/SBD"/>
</dbReference>
<organism evidence="8 9">
    <name type="scientific">Lactovum miscens</name>
    <dbReference type="NCBI Taxonomy" id="190387"/>
    <lineage>
        <taxon>Bacteria</taxon>
        <taxon>Bacillati</taxon>
        <taxon>Bacillota</taxon>
        <taxon>Bacilli</taxon>
        <taxon>Lactobacillales</taxon>
        <taxon>Streptococcaceae</taxon>
        <taxon>Lactovum</taxon>
    </lineage>
</organism>
<protein>
    <submittedName>
        <fullName evidence="8">ABC-type proline/glycine betaine transport system permease subunit</fullName>
    </submittedName>
</protein>
<dbReference type="PANTHER" id="PTHR30177">
    <property type="entry name" value="GLYCINE BETAINE/L-PROLINE TRANSPORT SYSTEM PERMEASE PROTEIN PROW"/>
    <property type="match status" value="1"/>
</dbReference>
<sequence length="90" mass="9754">MCQILVKIQLPLSKTSIFTGIHLAANSIIAIAIIVSTINAGGLGTILFDGLRTSSMPKLLWEILLTVCLNALVNLILLLIEKLLENNRTN</sequence>
<evidence type="ECO:0000256" key="6">
    <source>
        <dbReference type="RuleBase" id="RU363032"/>
    </source>
</evidence>
<dbReference type="GO" id="GO:0055085">
    <property type="term" value="P:transmembrane transport"/>
    <property type="evidence" value="ECO:0007669"/>
    <property type="project" value="InterPro"/>
</dbReference>
<comment type="caution">
    <text evidence="8">The sequence shown here is derived from an EMBL/GenBank/DDBJ whole genome shotgun (WGS) entry which is preliminary data.</text>
</comment>